<reference evidence="3" key="1">
    <citation type="submission" date="2022-07" db="EMBL/GenBank/DDBJ databases">
        <title>Phylogenomic reconstructions and comparative analyses of Kickxellomycotina fungi.</title>
        <authorList>
            <person name="Reynolds N.K."/>
            <person name="Stajich J.E."/>
            <person name="Barry K."/>
            <person name="Grigoriev I.V."/>
            <person name="Crous P."/>
            <person name="Smith M.E."/>
        </authorList>
    </citation>
    <scope>NUCLEOTIDE SEQUENCE</scope>
    <source>
        <strain evidence="3">NBRC 100468</strain>
    </source>
</reference>
<dbReference type="AlphaFoldDB" id="A0A9W7ZR83"/>
<dbReference type="GO" id="GO:1990380">
    <property type="term" value="F:K48-linked deubiquitinase activity"/>
    <property type="evidence" value="ECO:0007669"/>
    <property type="project" value="InterPro"/>
</dbReference>
<dbReference type="InterPro" id="IPR033979">
    <property type="entry name" value="MINDY_domain"/>
</dbReference>
<evidence type="ECO:0000313" key="4">
    <source>
        <dbReference type="Proteomes" id="UP001150538"/>
    </source>
</evidence>
<dbReference type="GO" id="GO:0016807">
    <property type="term" value="F:cysteine-type carboxypeptidase activity"/>
    <property type="evidence" value="ECO:0007669"/>
    <property type="project" value="TreeGrafter"/>
</dbReference>
<dbReference type="PANTHER" id="PTHR18063:SF6">
    <property type="entry name" value="UBIQUITIN CARBOXYL-TERMINAL HYDROLASE"/>
    <property type="match status" value="1"/>
</dbReference>
<dbReference type="InterPro" id="IPR007518">
    <property type="entry name" value="MINDY"/>
</dbReference>
<protein>
    <recommendedName>
        <fullName evidence="2">MINDY deubiquitinase domain-containing protein</fullName>
    </recommendedName>
</protein>
<accession>A0A9W7ZR83</accession>
<proteinExistence type="predicted"/>
<feature type="compositionally biased region" description="Polar residues" evidence="1">
    <location>
        <begin position="344"/>
        <end position="355"/>
    </location>
</feature>
<dbReference type="PANTHER" id="PTHR18063">
    <property type="entry name" value="NF-E2 INDUCIBLE PROTEIN"/>
    <property type="match status" value="1"/>
</dbReference>
<feature type="region of interest" description="Disordered" evidence="1">
    <location>
        <begin position="186"/>
        <end position="221"/>
    </location>
</feature>
<feature type="region of interest" description="Disordered" evidence="1">
    <location>
        <begin position="322"/>
        <end position="358"/>
    </location>
</feature>
<dbReference type="GO" id="GO:0004843">
    <property type="term" value="F:cysteine-type deubiquitinase activity"/>
    <property type="evidence" value="ECO:0007669"/>
    <property type="project" value="InterPro"/>
</dbReference>
<keyword evidence="4" id="KW-1185">Reference proteome</keyword>
<gene>
    <name evidence="3" type="ORF">H4219_004568</name>
</gene>
<evidence type="ECO:0000259" key="2">
    <source>
        <dbReference type="Pfam" id="PF04424"/>
    </source>
</evidence>
<feature type="compositionally biased region" description="Polar residues" evidence="1">
    <location>
        <begin position="193"/>
        <end position="208"/>
    </location>
</feature>
<dbReference type="Pfam" id="PF04424">
    <property type="entry name" value="MINDY_DUB"/>
    <property type="match status" value="1"/>
</dbReference>
<feature type="compositionally biased region" description="Low complexity" evidence="1">
    <location>
        <begin position="324"/>
        <end position="343"/>
    </location>
</feature>
<evidence type="ECO:0000313" key="3">
    <source>
        <dbReference type="EMBL" id="KAJ1914937.1"/>
    </source>
</evidence>
<dbReference type="GO" id="GO:0005829">
    <property type="term" value="C:cytosol"/>
    <property type="evidence" value="ECO:0007669"/>
    <property type="project" value="TreeGrafter"/>
</dbReference>
<organism evidence="3 4">
    <name type="scientific">Mycoemilia scoparia</name>
    <dbReference type="NCBI Taxonomy" id="417184"/>
    <lineage>
        <taxon>Eukaryota</taxon>
        <taxon>Fungi</taxon>
        <taxon>Fungi incertae sedis</taxon>
        <taxon>Zoopagomycota</taxon>
        <taxon>Kickxellomycotina</taxon>
        <taxon>Kickxellomycetes</taxon>
        <taxon>Kickxellales</taxon>
        <taxon>Kickxellaceae</taxon>
        <taxon>Mycoemilia</taxon>
    </lineage>
</organism>
<feature type="region of interest" description="Disordered" evidence="1">
    <location>
        <begin position="1"/>
        <end position="43"/>
    </location>
</feature>
<comment type="caution">
    <text evidence="3">The sequence shown here is derived from an EMBL/GenBank/DDBJ whole genome shotgun (WGS) entry which is preliminary data.</text>
</comment>
<name>A0A9W7ZR83_9FUNG</name>
<feature type="compositionally biased region" description="Basic residues" evidence="1">
    <location>
        <begin position="422"/>
        <end position="434"/>
    </location>
</feature>
<sequence length="531" mass="59114">MSPTSNVLPREKQEPGLLYDKNSSERIPEESLPETLAYSRPEQQKNGPCPLIALLNVLILRGDIQLGQTNNAKSIGNERAVALLADYILSQHHLAKTASEEDIDELLKLIPTLCSGLDVNVRFSSNFGFDTDTPASRLFRACKVDLVHGWVVDPENEARLAKILRENCRDNYEGAVEFIVNSDRDSQGHVVRSTESPEANNSGNSQAVGSPKAGCSKDSSPVNQDTVSAALLVGQFLENTASQLTEYGLSTLSIALPDNHLCVLFRNNHFSTLFKRHDNELFMLCTDYSVANDRRIVWETLGDIYQGTSTFLNSNFVHYSNDRSSTSPGAATTNSSNNNNNGSRDGQNKNGSTGSAKYYSNADDYLHEVDENGGAVSSSADNKEQMDQDYALALALQEEEQERANGESRRHHQQQQQQQHRQSQHHSNNNRRSRQYSASQRALQYRQEERLPPGYRQSRDGGLYGVPEFTDPNSQAGREQARNRKSGISDEEFNRRMTETFLPNEAQSGSIQRGKIRDKFKKGKGGICTIC</sequence>
<dbReference type="Proteomes" id="UP001150538">
    <property type="component" value="Unassembled WGS sequence"/>
</dbReference>
<feature type="domain" description="MINDY deubiquitinase" evidence="2">
    <location>
        <begin position="43"/>
        <end position="316"/>
    </location>
</feature>
<dbReference type="GO" id="GO:0071944">
    <property type="term" value="C:cell periphery"/>
    <property type="evidence" value="ECO:0007669"/>
    <property type="project" value="TreeGrafter"/>
</dbReference>
<dbReference type="EMBL" id="JANBPU010000172">
    <property type="protein sequence ID" value="KAJ1914937.1"/>
    <property type="molecule type" value="Genomic_DNA"/>
</dbReference>
<feature type="region of interest" description="Disordered" evidence="1">
    <location>
        <begin position="400"/>
        <end position="517"/>
    </location>
</feature>
<dbReference type="OrthoDB" id="10261212at2759"/>
<evidence type="ECO:0000256" key="1">
    <source>
        <dbReference type="SAM" id="MobiDB-lite"/>
    </source>
</evidence>
<dbReference type="GO" id="GO:0071108">
    <property type="term" value="P:protein K48-linked deubiquitination"/>
    <property type="evidence" value="ECO:0007669"/>
    <property type="project" value="TreeGrafter"/>
</dbReference>